<comment type="caution">
    <text evidence="1">The sequence shown here is derived from an EMBL/GenBank/DDBJ whole genome shotgun (WGS) entry which is preliminary data.</text>
</comment>
<gene>
    <name evidence="1" type="ORF">DMP06_07570</name>
</gene>
<sequence>MPVCLSHTSALNFFRAAGASNNDISSLPRTGKLDECGATNIAEALATNEFPLYLTPPIHVLVKGRSHSHAKEHVTRHACHTSLTNRSLVRVTDDLLVVSPELCAIQLCASLPELDAALGIFELCGTYSLPLNASCRPSAARNSTSRQTYGFGDDAMQPASPRTAEWGFSQRATPLTSCKKISSFADTIPGTHGLTKLRTLLTYILDDSASPMETAMALMIAGPPRIGGMGFKGAVLNRQVHTADGERRVDLLWPQYKFGLEYQGFDSHEGWANRVKDDRRRNAIAAKGIEIASVYYQDLANPYYFDKLIASIAKIMKKRIRITTTEHQFRQMTLRKAVLPPVAGI</sequence>
<evidence type="ECO:0000313" key="2">
    <source>
        <dbReference type="Proteomes" id="UP000269591"/>
    </source>
</evidence>
<dbReference type="EMBL" id="QIBX01000013">
    <property type="protein sequence ID" value="RNL39131.1"/>
    <property type="molecule type" value="Genomic_DNA"/>
</dbReference>
<evidence type="ECO:0000313" key="1">
    <source>
        <dbReference type="EMBL" id="RNL39131.1"/>
    </source>
</evidence>
<dbReference type="Proteomes" id="UP000269591">
    <property type="component" value="Unassembled WGS sequence"/>
</dbReference>
<protein>
    <recommendedName>
        <fullName evidence="3">DUF559 domain-containing protein</fullName>
    </recommendedName>
</protein>
<reference evidence="2" key="1">
    <citation type="submission" date="2018-05" db="EMBL/GenBank/DDBJ databases">
        <title>Genome Sequencing of selected type strains of the family Eggerthellaceae.</title>
        <authorList>
            <person name="Danylec N."/>
            <person name="Stoll D.A."/>
            <person name="Doetsch A."/>
            <person name="Huch M."/>
        </authorList>
    </citation>
    <scope>NUCLEOTIDE SEQUENCE [LARGE SCALE GENOMIC DNA]</scope>
    <source>
        <strain evidence="2">DSM 24851</strain>
    </source>
</reference>
<accession>A0A3N0AW75</accession>
<dbReference type="OrthoDB" id="3173905at2"/>
<proteinExistence type="predicted"/>
<name>A0A3N0AW75_9ACTN</name>
<dbReference type="AlphaFoldDB" id="A0A3N0AW75"/>
<organism evidence="1 2">
    <name type="scientific">Slackia equolifaciens</name>
    <dbReference type="NCBI Taxonomy" id="498718"/>
    <lineage>
        <taxon>Bacteria</taxon>
        <taxon>Bacillati</taxon>
        <taxon>Actinomycetota</taxon>
        <taxon>Coriobacteriia</taxon>
        <taxon>Eggerthellales</taxon>
        <taxon>Eggerthellaceae</taxon>
        <taxon>Slackia</taxon>
    </lineage>
</organism>
<keyword evidence="2" id="KW-1185">Reference proteome</keyword>
<dbReference type="Gene3D" id="3.40.960.10">
    <property type="entry name" value="VSR Endonuclease"/>
    <property type="match status" value="1"/>
</dbReference>
<dbReference type="RefSeq" id="WP_123209133.1">
    <property type="nucleotide sequence ID" value="NZ_JBHTHO010000010.1"/>
</dbReference>
<evidence type="ECO:0008006" key="3">
    <source>
        <dbReference type="Google" id="ProtNLM"/>
    </source>
</evidence>